<keyword evidence="3" id="KW-1185">Reference proteome</keyword>
<accession>A0A484FA00</accession>
<feature type="transmembrane region" description="Helical" evidence="1">
    <location>
        <begin position="174"/>
        <end position="190"/>
    </location>
</feature>
<protein>
    <submittedName>
        <fullName evidence="2">Uncharacterized protein</fullName>
    </submittedName>
</protein>
<proteinExistence type="predicted"/>
<dbReference type="AlphaFoldDB" id="A0A484FA00"/>
<gene>
    <name evidence="2" type="ORF">Cob_v012223</name>
</gene>
<organism evidence="2 3">
    <name type="scientific">Colletotrichum orbiculare (strain 104-T / ATCC 96160 / CBS 514.97 / LARS 414 / MAFF 240422)</name>
    <name type="common">Cucumber anthracnose fungus</name>
    <name type="synonym">Colletotrichum lagenarium</name>
    <dbReference type="NCBI Taxonomy" id="1213857"/>
    <lineage>
        <taxon>Eukaryota</taxon>
        <taxon>Fungi</taxon>
        <taxon>Dikarya</taxon>
        <taxon>Ascomycota</taxon>
        <taxon>Pezizomycotina</taxon>
        <taxon>Sordariomycetes</taxon>
        <taxon>Hypocreomycetidae</taxon>
        <taxon>Glomerellales</taxon>
        <taxon>Glomerellaceae</taxon>
        <taxon>Colletotrichum</taxon>
        <taxon>Colletotrichum orbiculare species complex</taxon>
    </lineage>
</organism>
<dbReference type="EMBL" id="AMCV02000047">
    <property type="protein sequence ID" value="TDZ14883.1"/>
    <property type="molecule type" value="Genomic_DNA"/>
</dbReference>
<feature type="transmembrane region" description="Helical" evidence="1">
    <location>
        <begin position="141"/>
        <end position="168"/>
    </location>
</feature>
<evidence type="ECO:0000256" key="1">
    <source>
        <dbReference type="SAM" id="Phobius"/>
    </source>
</evidence>
<evidence type="ECO:0000313" key="2">
    <source>
        <dbReference type="EMBL" id="TDZ14883.1"/>
    </source>
</evidence>
<evidence type="ECO:0000313" key="3">
    <source>
        <dbReference type="Proteomes" id="UP000014480"/>
    </source>
</evidence>
<comment type="caution">
    <text evidence="2">The sequence shown here is derived from an EMBL/GenBank/DDBJ whole genome shotgun (WGS) entry which is preliminary data.</text>
</comment>
<reference evidence="3" key="1">
    <citation type="journal article" date="2013" name="New Phytol.">
        <title>Comparative genomic and transcriptomic analyses reveal the hemibiotrophic stage shift of Colletotrichum fungi.</title>
        <authorList>
            <person name="Gan P."/>
            <person name="Ikeda K."/>
            <person name="Irieda H."/>
            <person name="Narusaka M."/>
            <person name="O'Connell R.J."/>
            <person name="Narusaka Y."/>
            <person name="Takano Y."/>
            <person name="Kubo Y."/>
            <person name="Shirasu K."/>
        </authorList>
    </citation>
    <scope>NUCLEOTIDE SEQUENCE [LARGE SCALE GENOMIC DNA]</scope>
    <source>
        <strain evidence="3">104-T / ATCC 96160 / CBS 514.97 / LARS 414 / MAFF 240422</strain>
    </source>
</reference>
<sequence length="197" mass="21270">MQRDNLACFLYDSCHIPDALAHINISIITRFSVKTPRRRRDARLGPDRPQRSLHRIGRSSEAPIEVSSSGWSSALLSPDSSACVYPSTVESVAFHLGISPILLGCDIFVLFLALASLARVQAIAVDVRVTPVLQRLQRCKAIAPSAAAGGLCMAAAAAAAMLVVLSVASWAWELWPLILVIFVVSTKKTLQDGGWSY</sequence>
<keyword evidence="1" id="KW-1133">Transmembrane helix</keyword>
<dbReference type="Proteomes" id="UP000014480">
    <property type="component" value="Unassembled WGS sequence"/>
</dbReference>
<feature type="transmembrane region" description="Helical" evidence="1">
    <location>
        <begin position="101"/>
        <end position="120"/>
    </location>
</feature>
<reference evidence="3" key="2">
    <citation type="journal article" date="2019" name="Mol. Plant Microbe Interact.">
        <title>Genome sequence resources for four phytopathogenic fungi from the Colletotrichum orbiculare species complex.</title>
        <authorList>
            <person name="Gan P."/>
            <person name="Tsushima A."/>
            <person name="Narusaka M."/>
            <person name="Narusaka Y."/>
            <person name="Takano Y."/>
            <person name="Kubo Y."/>
            <person name="Shirasu K."/>
        </authorList>
    </citation>
    <scope>GENOME REANNOTATION</scope>
    <source>
        <strain evidence="3">104-T / ATCC 96160 / CBS 514.97 / LARS 414 / MAFF 240422</strain>
    </source>
</reference>
<keyword evidence="1" id="KW-0812">Transmembrane</keyword>
<name>A0A484FA00_COLOR</name>
<keyword evidence="1" id="KW-0472">Membrane</keyword>